<sequence length="123" mass="12843">MNLLLWILQSLVAAVFLAVGTMKLVRNRVQLASVFGWVGQASDTFVKISGVLDTLVGLGLVLPGATGIAPVLVPCAALGGLAIMTGGTAIHLRRSETSDAVGNLVTIVLLAVIVWGRFGPYRF</sequence>
<evidence type="ECO:0000313" key="6">
    <source>
        <dbReference type="EMBL" id="GGN39320.1"/>
    </source>
</evidence>
<evidence type="ECO:0008006" key="8">
    <source>
        <dbReference type="Google" id="ProtNLM"/>
    </source>
</evidence>
<feature type="transmembrane region" description="Helical" evidence="5">
    <location>
        <begin position="68"/>
        <end position="88"/>
    </location>
</feature>
<dbReference type="InterPro" id="IPR032808">
    <property type="entry name" value="DoxX"/>
</dbReference>
<dbReference type="Pfam" id="PF13564">
    <property type="entry name" value="DoxX_2"/>
    <property type="match status" value="1"/>
</dbReference>
<reference evidence="6" key="1">
    <citation type="journal article" date="2014" name="Int. J. Syst. Evol. Microbiol.">
        <title>Complete genome sequence of Corynebacterium casei LMG S-19264T (=DSM 44701T), isolated from a smear-ripened cheese.</title>
        <authorList>
            <consortium name="US DOE Joint Genome Institute (JGI-PGF)"/>
            <person name="Walter F."/>
            <person name="Albersmeier A."/>
            <person name="Kalinowski J."/>
            <person name="Ruckert C."/>
        </authorList>
    </citation>
    <scope>NUCLEOTIDE SEQUENCE</scope>
    <source>
        <strain evidence="6">CGMCC 4.7110</strain>
    </source>
</reference>
<feature type="transmembrane region" description="Helical" evidence="5">
    <location>
        <begin position="6"/>
        <end position="25"/>
    </location>
</feature>
<comment type="caution">
    <text evidence="6">The sequence shown here is derived from an EMBL/GenBank/DDBJ whole genome shotgun (WGS) entry which is preliminary data.</text>
</comment>
<evidence type="ECO:0000256" key="2">
    <source>
        <dbReference type="ARBA" id="ARBA00022692"/>
    </source>
</evidence>
<feature type="transmembrane region" description="Helical" evidence="5">
    <location>
        <begin position="100"/>
        <end position="118"/>
    </location>
</feature>
<reference evidence="6" key="2">
    <citation type="submission" date="2020-09" db="EMBL/GenBank/DDBJ databases">
        <authorList>
            <person name="Sun Q."/>
            <person name="Zhou Y."/>
        </authorList>
    </citation>
    <scope>NUCLEOTIDE SEQUENCE</scope>
    <source>
        <strain evidence="6">CGMCC 4.7110</strain>
    </source>
</reference>
<dbReference type="EMBL" id="BMML01000030">
    <property type="protein sequence ID" value="GGN39320.1"/>
    <property type="molecule type" value="Genomic_DNA"/>
</dbReference>
<keyword evidence="2 5" id="KW-0812">Transmembrane</keyword>
<evidence type="ECO:0000256" key="5">
    <source>
        <dbReference type="SAM" id="Phobius"/>
    </source>
</evidence>
<keyword evidence="7" id="KW-1185">Reference proteome</keyword>
<evidence type="ECO:0000256" key="3">
    <source>
        <dbReference type="ARBA" id="ARBA00022989"/>
    </source>
</evidence>
<name>A0A917XMD0_9ACTN</name>
<dbReference type="RefSeq" id="WP_189268364.1">
    <property type="nucleotide sequence ID" value="NZ_BMML01000030.1"/>
</dbReference>
<evidence type="ECO:0000256" key="1">
    <source>
        <dbReference type="ARBA" id="ARBA00004141"/>
    </source>
</evidence>
<dbReference type="AlphaFoldDB" id="A0A917XMD0"/>
<dbReference type="Proteomes" id="UP000653411">
    <property type="component" value="Unassembled WGS sequence"/>
</dbReference>
<accession>A0A917XMD0</accession>
<keyword evidence="3 5" id="KW-1133">Transmembrane helix</keyword>
<dbReference type="GO" id="GO:0016020">
    <property type="term" value="C:membrane"/>
    <property type="evidence" value="ECO:0007669"/>
    <property type="project" value="UniProtKB-SubCell"/>
</dbReference>
<gene>
    <name evidence="6" type="ORF">GCM10011578_085690</name>
</gene>
<keyword evidence="4 5" id="KW-0472">Membrane</keyword>
<evidence type="ECO:0000313" key="7">
    <source>
        <dbReference type="Proteomes" id="UP000653411"/>
    </source>
</evidence>
<comment type="subcellular location">
    <subcellularLocation>
        <location evidence="1">Membrane</location>
        <topology evidence="1">Multi-pass membrane protein</topology>
    </subcellularLocation>
</comment>
<organism evidence="6 7">
    <name type="scientific">Streptomyces fuscichromogenes</name>
    <dbReference type="NCBI Taxonomy" id="1324013"/>
    <lineage>
        <taxon>Bacteria</taxon>
        <taxon>Bacillati</taxon>
        <taxon>Actinomycetota</taxon>
        <taxon>Actinomycetes</taxon>
        <taxon>Kitasatosporales</taxon>
        <taxon>Streptomycetaceae</taxon>
        <taxon>Streptomyces</taxon>
    </lineage>
</organism>
<protein>
    <recommendedName>
        <fullName evidence="8">DoxX family protein</fullName>
    </recommendedName>
</protein>
<evidence type="ECO:0000256" key="4">
    <source>
        <dbReference type="ARBA" id="ARBA00023136"/>
    </source>
</evidence>
<proteinExistence type="predicted"/>